<accession>B4PA20</accession>
<evidence type="ECO:0000313" key="3">
    <source>
        <dbReference type="EMBL" id="EDW91351.1"/>
    </source>
</evidence>
<dbReference type="KEGG" id="dya:Dyak_GE12138"/>
<feature type="compositionally biased region" description="Pro residues" evidence="1">
    <location>
        <begin position="291"/>
        <end position="309"/>
    </location>
</feature>
<feature type="compositionally biased region" description="Low complexity" evidence="1">
    <location>
        <begin position="273"/>
        <end position="290"/>
    </location>
</feature>
<dbReference type="AlphaFoldDB" id="B4PA20"/>
<evidence type="ECO:0000313" key="4">
    <source>
        <dbReference type="Proteomes" id="UP000002282"/>
    </source>
</evidence>
<keyword evidence="2" id="KW-0732">Signal</keyword>
<evidence type="ECO:0000256" key="1">
    <source>
        <dbReference type="SAM" id="MobiDB-lite"/>
    </source>
</evidence>
<reference evidence="3 4" key="2">
    <citation type="journal article" date="2007" name="PLoS Biol.">
        <title>Principles of genome evolution in the Drosophila melanogaster species group.</title>
        <authorList>
            <person name="Ranz J.M."/>
            <person name="Maurin D."/>
            <person name="Chan Y.S."/>
            <person name="von Grotthuss M."/>
            <person name="Hillier L.W."/>
            <person name="Roote J."/>
            <person name="Ashburner M."/>
            <person name="Bergman C.M."/>
        </authorList>
    </citation>
    <scope>NUCLEOTIDE SEQUENCE [LARGE SCALE GENOMIC DNA]</scope>
    <source>
        <strain evidence="4">Tai18E2 / Tucson 14021-0261.01</strain>
    </source>
</reference>
<protein>
    <submittedName>
        <fullName evidence="3">Uncharacterized protein</fullName>
    </submittedName>
</protein>
<feature type="compositionally biased region" description="Acidic residues" evidence="1">
    <location>
        <begin position="336"/>
        <end position="355"/>
    </location>
</feature>
<sequence length="377" mass="42532">MLQLSLALLLFLALFASLETAPSSSTGVKQEKYVRVYEINEQQYQRVLQLTKGKNVISEARLINGGFATVSDTLSSGWNSLLRIVGLTTLSKADEAEKVDFDGQPLCVIKSREGEGREEDVISARSSARDIEAEEEDSAIHCIVVLKKDVEFELPTLDAHPNYAEYWNKPTTSNPVEESPVPNQSSEVIKEEEAVETTTPAPLKKKKVNKSTYPRAGTLKNDSESFRQYGYPPVQPQYPQTPSYGGYPYSPYPNPLPYPNPQPYGPQLPYGPSPYGQSPYGQSPYGQSPYGPYPQQPYGPQPPIGPYSPQPYGNYGYPYLDQNLLVQVNEEIEKLEADDDQEEDEDSYESEDEDDYRYKNRLYSYNPMYLQQSYLNQ</sequence>
<feature type="compositionally biased region" description="Polar residues" evidence="1">
    <location>
        <begin position="169"/>
        <end position="187"/>
    </location>
</feature>
<reference evidence="3 4" key="1">
    <citation type="journal article" date="2007" name="Nature">
        <title>Evolution of genes and genomes on the Drosophila phylogeny.</title>
        <authorList>
            <consortium name="Drosophila 12 Genomes Consortium"/>
            <person name="Clark A.G."/>
            <person name="Eisen M.B."/>
            <person name="Smith D.R."/>
            <person name="Bergman C.M."/>
            <person name="Oliver B."/>
            <person name="Markow T.A."/>
            <person name="Kaufman T.C."/>
            <person name="Kellis M."/>
            <person name="Gelbart W."/>
            <person name="Iyer V.N."/>
            <person name="Pollard D.A."/>
            <person name="Sackton T.B."/>
            <person name="Larracuente A.M."/>
            <person name="Singh N.D."/>
            <person name="Abad J.P."/>
            <person name="Abt D.N."/>
            <person name="Adryan B."/>
            <person name="Aguade M."/>
            <person name="Akashi H."/>
            <person name="Anderson W.W."/>
            <person name="Aquadro C.F."/>
            <person name="Ardell D.H."/>
            <person name="Arguello R."/>
            <person name="Artieri C.G."/>
            <person name="Barbash D.A."/>
            <person name="Barker D."/>
            <person name="Barsanti P."/>
            <person name="Batterham P."/>
            <person name="Batzoglou S."/>
            <person name="Begun D."/>
            <person name="Bhutkar A."/>
            <person name="Blanco E."/>
            <person name="Bosak S.A."/>
            <person name="Bradley R.K."/>
            <person name="Brand A.D."/>
            <person name="Brent M.R."/>
            <person name="Brooks A.N."/>
            <person name="Brown R.H."/>
            <person name="Butlin R.K."/>
            <person name="Caggese C."/>
            <person name="Calvi B.R."/>
            <person name="Bernardo de Carvalho A."/>
            <person name="Caspi A."/>
            <person name="Castrezana S."/>
            <person name="Celniker S.E."/>
            <person name="Chang J.L."/>
            <person name="Chapple C."/>
            <person name="Chatterji S."/>
            <person name="Chinwalla A."/>
            <person name="Civetta A."/>
            <person name="Clifton S.W."/>
            <person name="Comeron J.M."/>
            <person name="Costello J.C."/>
            <person name="Coyne J.A."/>
            <person name="Daub J."/>
            <person name="David R.G."/>
            <person name="Delcher A.L."/>
            <person name="Delehaunty K."/>
            <person name="Do C.B."/>
            <person name="Ebling H."/>
            <person name="Edwards K."/>
            <person name="Eickbush T."/>
            <person name="Evans J.D."/>
            <person name="Filipski A."/>
            <person name="Findeiss S."/>
            <person name="Freyhult E."/>
            <person name="Fulton L."/>
            <person name="Fulton R."/>
            <person name="Garcia A.C."/>
            <person name="Gardiner A."/>
            <person name="Garfield D.A."/>
            <person name="Garvin B.E."/>
            <person name="Gibson G."/>
            <person name="Gilbert D."/>
            <person name="Gnerre S."/>
            <person name="Godfrey J."/>
            <person name="Good R."/>
            <person name="Gotea V."/>
            <person name="Gravely B."/>
            <person name="Greenberg A.J."/>
            <person name="Griffiths-Jones S."/>
            <person name="Gross S."/>
            <person name="Guigo R."/>
            <person name="Gustafson E.A."/>
            <person name="Haerty W."/>
            <person name="Hahn M.W."/>
            <person name="Halligan D.L."/>
            <person name="Halpern A.L."/>
            <person name="Halter G.M."/>
            <person name="Han M.V."/>
            <person name="Heger A."/>
            <person name="Hillier L."/>
            <person name="Hinrichs A.S."/>
            <person name="Holmes I."/>
            <person name="Hoskins R.A."/>
            <person name="Hubisz M.J."/>
            <person name="Hultmark D."/>
            <person name="Huntley M.A."/>
            <person name="Jaffe D.B."/>
            <person name="Jagadeeshan S."/>
            <person name="Jeck W.R."/>
            <person name="Johnson J."/>
            <person name="Jones C.D."/>
            <person name="Jordan W.C."/>
            <person name="Karpen G.H."/>
            <person name="Kataoka E."/>
            <person name="Keightley P.D."/>
            <person name="Kheradpour P."/>
            <person name="Kirkness E.F."/>
            <person name="Koerich L.B."/>
            <person name="Kristiansen K."/>
            <person name="Kudrna D."/>
            <person name="Kulathinal R.J."/>
            <person name="Kumar S."/>
            <person name="Kwok R."/>
            <person name="Lander E."/>
            <person name="Langley C.H."/>
            <person name="Lapoint R."/>
            <person name="Lazzaro B.P."/>
            <person name="Lee S.J."/>
            <person name="Levesque L."/>
            <person name="Li R."/>
            <person name="Lin C.F."/>
            <person name="Lin M.F."/>
            <person name="Lindblad-Toh K."/>
            <person name="Llopart A."/>
            <person name="Long M."/>
            <person name="Low L."/>
            <person name="Lozovsky E."/>
            <person name="Lu J."/>
            <person name="Luo M."/>
            <person name="Machado C.A."/>
            <person name="Makalowski W."/>
            <person name="Marzo M."/>
            <person name="Matsuda M."/>
            <person name="Matzkin L."/>
            <person name="McAllister B."/>
            <person name="McBride C.S."/>
            <person name="McKernan B."/>
            <person name="McKernan K."/>
            <person name="Mendez-Lago M."/>
            <person name="Minx P."/>
            <person name="Mollenhauer M.U."/>
            <person name="Montooth K."/>
            <person name="Mount S.M."/>
            <person name="Mu X."/>
            <person name="Myers E."/>
            <person name="Negre B."/>
            <person name="Newfeld S."/>
            <person name="Nielsen R."/>
            <person name="Noor M.A."/>
            <person name="O'Grady P."/>
            <person name="Pachter L."/>
            <person name="Papaceit M."/>
            <person name="Parisi M.J."/>
            <person name="Parisi M."/>
            <person name="Parts L."/>
            <person name="Pedersen J.S."/>
            <person name="Pesole G."/>
            <person name="Phillippy A.M."/>
            <person name="Ponting C.P."/>
            <person name="Pop M."/>
            <person name="Porcelli D."/>
            <person name="Powell J.R."/>
            <person name="Prohaska S."/>
            <person name="Pruitt K."/>
            <person name="Puig M."/>
            <person name="Quesneville H."/>
            <person name="Ram K.R."/>
            <person name="Rand D."/>
            <person name="Rasmussen M.D."/>
            <person name="Reed L.K."/>
            <person name="Reenan R."/>
            <person name="Reily A."/>
            <person name="Remington K.A."/>
            <person name="Rieger T.T."/>
            <person name="Ritchie M.G."/>
            <person name="Robin C."/>
            <person name="Rogers Y.H."/>
            <person name="Rohde C."/>
            <person name="Rozas J."/>
            <person name="Rubenfield M.J."/>
            <person name="Ruiz A."/>
            <person name="Russo S."/>
            <person name="Salzberg S.L."/>
            <person name="Sanchez-Gracia A."/>
            <person name="Saranga D.J."/>
            <person name="Sato H."/>
            <person name="Schaeffer S.W."/>
            <person name="Schatz M.C."/>
            <person name="Schlenke T."/>
            <person name="Schwartz R."/>
            <person name="Segarra C."/>
            <person name="Singh R.S."/>
            <person name="Sirot L."/>
            <person name="Sirota M."/>
            <person name="Sisneros N.B."/>
            <person name="Smith C.D."/>
            <person name="Smith T.F."/>
            <person name="Spieth J."/>
            <person name="Stage D.E."/>
            <person name="Stark A."/>
            <person name="Stephan W."/>
            <person name="Strausberg R.L."/>
            <person name="Strempel S."/>
            <person name="Sturgill D."/>
            <person name="Sutton G."/>
            <person name="Sutton G.G."/>
            <person name="Tao W."/>
            <person name="Teichmann S."/>
            <person name="Tobari Y.N."/>
            <person name="Tomimura Y."/>
            <person name="Tsolas J.M."/>
            <person name="Valente V.L."/>
            <person name="Venter E."/>
            <person name="Venter J.C."/>
            <person name="Vicario S."/>
            <person name="Vieira F.G."/>
            <person name="Vilella A.J."/>
            <person name="Villasante A."/>
            <person name="Walenz B."/>
            <person name="Wang J."/>
            <person name="Wasserman M."/>
            <person name="Watts T."/>
            <person name="Wilson D."/>
            <person name="Wilson R.K."/>
            <person name="Wing R.A."/>
            <person name="Wolfner M.F."/>
            <person name="Wong A."/>
            <person name="Wong G.K."/>
            <person name="Wu C.I."/>
            <person name="Wu G."/>
            <person name="Yamamoto D."/>
            <person name="Yang H.P."/>
            <person name="Yang S.P."/>
            <person name="Yorke J.A."/>
            <person name="Yoshida K."/>
            <person name="Zdobnov E."/>
            <person name="Zhang P."/>
            <person name="Zhang Y."/>
            <person name="Zimin A.V."/>
            <person name="Baldwin J."/>
            <person name="Abdouelleil A."/>
            <person name="Abdulkadir J."/>
            <person name="Abebe A."/>
            <person name="Abera B."/>
            <person name="Abreu J."/>
            <person name="Acer S.C."/>
            <person name="Aftuck L."/>
            <person name="Alexander A."/>
            <person name="An P."/>
            <person name="Anderson E."/>
            <person name="Anderson S."/>
            <person name="Arachi H."/>
            <person name="Azer M."/>
            <person name="Bachantsang P."/>
            <person name="Barry A."/>
            <person name="Bayul T."/>
            <person name="Berlin A."/>
            <person name="Bessette D."/>
            <person name="Bloom T."/>
            <person name="Blye J."/>
            <person name="Boguslavskiy L."/>
            <person name="Bonnet C."/>
            <person name="Boukhgalter B."/>
            <person name="Bourzgui I."/>
            <person name="Brown A."/>
            <person name="Cahill P."/>
            <person name="Channer S."/>
            <person name="Cheshatsang Y."/>
            <person name="Chuda L."/>
            <person name="Citroen M."/>
            <person name="Collymore A."/>
            <person name="Cooke P."/>
            <person name="Costello M."/>
            <person name="D'Aco K."/>
            <person name="Daza R."/>
            <person name="De Haan G."/>
            <person name="DeGray S."/>
            <person name="DeMaso C."/>
            <person name="Dhargay N."/>
            <person name="Dooley K."/>
            <person name="Dooley E."/>
            <person name="Doricent M."/>
            <person name="Dorje P."/>
            <person name="Dorjee K."/>
            <person name="Dupes A."/>
            <person name="Elong R."/>
            <person name="Falk J."/>
            <person name="Farina A."/>
            <person name="Faro S."/>
            <person name="Ferguson D."/>
            <person name="Fisher S."/>
            <person name="Foley C.D."/>
            <person name="Franke A."/>
            <person name="Friedrich D."/>
            <person name="Gadbois L."/>
            <person name="Gearin G."/>
            <person name="Gearin C.R."/>
            <person name="Giannoukos G."/>
            <person name="Goode T."/>
            <person name="Graham J."/>
            <person name="Grandbois E."/>
            <person name="Grewal S."/>
            <person name="Gyaltsen K."/>
            <person name="Hafez N."/>
            <person name="Hagos B."/>
            <person name="Hall J."/>
            <person name="Henson C."/>
            <person name="Hollinger A."/>
            <person name="Honan T."/>
            <person name="Huard M.D."/>
            <person name="Hughes L."/>
            <person name="Hurhula B."/>
            <person name="Husby M.E."/>
            <person name="Kamat A."/>
            <person name="Kanga B."/>
            <person name="Kashin S."/>
            <person name="Khazanovich D."/>
            <person name="Kisner P."/>
            <person name="Lance K."/>
            <person name="Lara M."/>
            <person name="Lee W."/>
            <person name="Lennon N."/>
            <person name="Letendre F."/>
            <person name="LeVine R."/>
            <person name="Lipovsky A."/>
            <person name="Liu X."/>
            <person name="Liu J."/>
            <person name="Liu S."/>
            <person name="Lokyitsang T."/>
            <person name="Lokyitsang Y."/>
            <person name="Lubonja R."/>
            <person name="Lui A."/>
            <person name="MacDonald P."/>
            <person name="Magnisalis V."/>
            <person name="Maru K."/>
            <person name="Matthews C."/>
            <person name="McCusker W."/>
            <person name="McDonough S."/>
            <person name="Mehta T."/>
            <person name="Meldrim J."/>
            <person name="Meneus L."/>
            <person name="Mihai O."/>
            <person name="Mihalev A."/>
            <person name="Mihova T."/>
            <person name="Mittelman R."/>
            <person name="Mlenga V."/>
            <person name="Montmayeur A."/>
            <person name="Mulrain L."/>
            <person name="Navidi A."/>
            <person name="Naylor J."/>
            <person name="Negash T."/>
            <person name="Nguyen T."/>
            <person name="Nguyen N."/>
            <person name="Nicol R."/>
            <person name="Norbu C."/>
            <person name="Norbu N."/>
            <person name="Novod N."/>
            <person name="O'Neill B."/>
            <person name="Osman S."/>
            <person name="Markiewicz E."/>
            <person name="Oyono O.L."/>
            <person name="Patti C."/>
            <person name="Phunkhang P."/>
            <person name="Pierre F."/>
            <person name="Priest M."/>
            <person name="Raghuraman S."/>
            <person name="Rege F."/>
            <person name="Reyes R."/>
            <person name="Rise C."/>
            <person name="Rogov P."/>
            <person name="Ross K."/>
            <person name="Ryan E."/>
            <person name="Settipalli S."/>
            <person name="Shea T."/>
            <person name="Sherpa N."/>
            <person name="Shi L."/>
            <person name="Shih D."/>
            <person name="Sparrow T."/>
            <person name="Spaulding J."/>
            <person name="Stalker J."/>
            <person name="Stange-Thomann N."/>
            <person name="Stavropoulos S."/>
            <person name="Stone C."/>
            <person name="Strader C."/>
            <person name="Tesfaye S."/>
            <person name="Thomson T."/>
            <person name="Thoulutsang Y."/>
            <person name="Thoulutsang D."/>
            <person name="Topham K."/>
            <person name="Topping I."/>
            <person name="Tsamla T."/>
            <person name="Vassiliev H."/>
            <person name="Vo A."/>
            <person name="Wangchuk T."/>
            <person name="Wangdi T."/>
            <person name="Weiand M."/>
            <person name="Wilkinson J."/>
            <person name="Wilson A."/>
            <person name="Yadav S."/>
            <person name="Young G."/>
            <person name="Yu Q."/>
            <person name="Zembek L."/>
            <person name="Zhong D."/>
            <person name="Zimmer A."/>
            <person name="Zwirko Z."/>
            <person name="Jaffe D.B."/>
            <person name="Alvarez P."/>
            <person name="Brockman W."/>
            <person name="Butler J."/>
            <person name="Chin C."/>
            <person name="Gnerre S."/>
            <person name="Grabherr M."/>
            <person name="Kleber M."/>
            <person name="Mauceli E."/>
            <person name="MacCallum I."/>
        </authorList>
    </citation>
    <scope>NUCLEOTIDE SEQUENCE [LARGE SCALE GENOMIC DNA]</scope>
    <source>
        <strain evidence="4">Tai18E2 / Tucson 14021-0261.01</strain>
    </source>
</reference>
<feature type="region of interest" description="Disordered" evidence="1">
    <location>
        <begin position="168"/>
        <end position="315"/>
    </location>
</feature>
<dbReference type="PhylomeDB" id="B4PA20"/>
<dbReference type="eggNOG" id="ENOG502S2K6">
    <property type="taxonomic scope" value="Eukaryota"/>
</dbReference>
<dbReference type="Proteomes" id="UP000002282">
    <property type="component" value="Chromosome 2R"/>
</dbReference>
<dbReference type="OrthoDB" id="7883852at2759"/>
<keyword evidence="4" id="KW-1185">Reference proteome</keyword>
<feature type="region of interest" description="Disordered" evidence="1">
    <location>
        <begin position="331"/>
        <end position="357"/>
    </location>
</feature>
<feature type="chain" id="PRO_5002821489" evidence="2">
    <location>
        <begin position="21"/>
        <end position="377"/>
    </location>
</feature>
<name>B4PA20_DROYA</name>
<gene>
    <name evidence="3" type="primary">Dyak\GE12138</name>
    <name evidence="3" type="synonym">dyak_GLEANR_12417</name>
    <name evidence="3" type="synonym">GE12138</name>
    <name evidence="3" type="ORF">Dyak_GE12138</name>
</gene>
<feature type="compositionally biased region" description="Low complexity" evidence="1">
    <location>
        <begin position="228"/>
        <end position="249"/>
    </location>
</feature>
<feature type="signal peptide" evidence="2">
    <location>
        <begin position="1"/>
        <end position="20"/>
    </location>
</feature>
<feature type="compositionally biased region" description="Pro residues" evidence="1">
    <location>
        <begin position="250"/>
        <end position="272"/>
    </location>
</feature>
<proteinExistence type="predicted"/>
<dbReference type="OMA" id="DFAPYWY"/>
<evidence type="ECO:0000256" key="2">
    <source>
        <dbReference type="SAM" id="SignalP"/>
    </source>
</evidence>
<dbReference type="EMBL" id="CM000158">
    <property type="protein sequence ID" value="EDW91351.1"/>
    <property type="molecule type" value="Genomic_DNA"/>
</dbReference>
<organism evidence="3 4">
    <name type="scientific">Drosophila yakuba</name>
    <name type="common">Fruit fly</name>
    <dbReference type="NCBI Taxonomy" id="7245"/>
    <lineage>
        <taxon>Eukaryota</taxon>
        <taxon>Metazoa</taxon>
        <taxon>Ecdysozoa</taxon>
        <taxon>Arthropoda</taxon>
        <taxon>Hexapoda</taxon>
        <taxon>Insecta</taxon>
        <taxon>Pterygota</taxon>
        <taxon>Neoptera</taxon>
        <taxon>Endopterygota</taxon>
        <taxon>Diptera</taxon>
        <taxon>Brachycera</taxon>
        <taxon>Muscomorpha</taxon>
        <taxon>Ephydroidea</taxon>
        <taxon>Drosophilidae</taxon>
        <taxon>Drosophila</taxon>
        <taxon>Sophophora</taxon>
    </lineage>
</organism>
<dbReference type="HOGENOM" id="CLU_062310_0_0_1"/>